<name>A0ABW2RSI7_9NOCA</name>
<evidence type="ECO:0000256" key="6">
    <source>
        <dbReference type="SAM" id="Phobius"/>
    </source>
</evidence>
<keyword evidence="3 6" id="KW-0812">Transmembrane</keyword>
<sequence length="115" mass="11693">MTSRRSWFLAGFAVVALFVAGVVSYLASSSPDGLDSTTLRGCTIVETEAGETLTGTCIAQSAGDHHLADGPLADYAVAGNDTLTGIAGILGVSATFAVAGGLFWLIARSGRGRRT</sequence>
<proteinExistence type="predicted"/>
<comment type="subcellular location">
    <subcellularLocation>
        <location evidence="1">Cell membrane</location>
    </subcellularLocation>
</comment>
<feature type="transmembrane region" description="Helical" evidence="6">
    <location>
        <begin position="7"/>
        <end position="27"/>
    </location>
</feature>
<evidence type="ECO:0000313" key="9">
    <source>
        <dbReference type="Proteomes" id="UP001596484"/>
    </source>
</evidence>
<evidence type="ECO:0000256" key="2">
    <source>
        <dbReference type="ARBA" id="ARBA00022475"/>
    </source>
</evidence>
<keyword evidence="2" id="KW-1003">Cell membrane</keyword>
<keyword evidence="4 6" id="KW-1133">Transmembrane helix</keyword>
<dbReference type="Proteomes" id="UP001596484">
    <property type="component" value="Unassembled WGS sequence"/>
</dbReference>
<dbReference type="EMBL" id="JBHTCS010000002">
    <property type="protein sequence ID" value="MFC7446710.1"/>
    <property type="molecule type" value="Genomic_DNA"/>
</dbReference>
<keyword evidence="9" id="KW-1185">Reference proteome</keyword>
<dbReference type="RefSeq" id="WP_378401137.1">
    <property type="nucleotide sequence ID" value="NZ_JBHTCS010000002.1"/>
</dbReference>
<comment type="caution">
    <text evidence="8">The sequence shown here is derived from an EMBL/GenBank/DDBJ whole genome shotgun (WGS) entry which is preliminary data.</text>
</comment>
<dbReference type="Pfam" id="PF13190">
    <property type="entry name" value="PDGLE"/>
    <property type="match status" value="1"/>
</dbReference>
<accession>A0ABW2RSI7</accession>
<evidence type="ECO:0000256" key="4">
    <source>
        <dbReference type="ARBA" id="ARBA00022989"/>
    </source>
</evidence>
<gene>
    <name evidence="8" type="ORF">ACFQS9_02290</name>
</gene>
<evidence type="ECO:0000256" key="3">
    <source>
        <dbReference type="ARBA" id="ARBA00022692"/>
    </source>
</evidence>
<evidence type="ECO:0000256" key="5">
    <source>
        <dbReference type="ARBA" id="ARBA00023136"/>
    </source>
</evidence>
<feature type="domain" description="PDGLE" evidence="7">
    <location>
        <begin position="7"/>
        <end position="108"/>
    </location>
</feature>
<evidence type="ECO:0000313" key="8">
    <source>
        <dbReference type="EMBL" id="MFC7446710.1"/>
    </source>
</evidence>
<protein>
    <submittedName>
        <fullName evidence="8">PDGLE domain-containing protein</fullName>
    </submittedName>
</protein>
<keyword evidence="5 6" id="KW-0472">Membrane</keyword>
<reference evidence="9" key="1">
    <citation type="journal article" date="2019" name="Int. J. Syst. Evol. Microbiol.">
        <title>The Global Catalogue of Microorganisms (GCM) 10K type strain sequencing project: providing services to taxonomists for standard genome sequencing and annotation.</title>
        <authorList>
            <consortium name="The Broad Institute Genomics Platform"/>
            <consortium name="The Broad Institute Genome Sequencing Center for Infectious Disease"/>
            <person name="Wu L."/>
            <person name="Ma J."/>
        </authorList>
    </citation>
    <scope>NUCLEOTIDE SEQUENCE [LARGE SCALE GENOMIC DNA]</scope>
    <source>
        <strain evidence="9">ICMP 19430</strain>
    </source>
</reference>
<evidence type="ECO:0000259" key="7">
    <source>
        <dbReference type="Pfam" id="PF13190"/>
    </source>
</evidence>
<dbReference type="InterPro" id="IPR025937">
    <property type="entry name" value="PDGLE_dom"/>
</dbReference>
<evidence type="ECO:0000256" key="1">
    <source>
        <dbReference type="ARBA" id="ARBA00004236"/>
    </source>
</evidence>
<feature type="transmembrane region" description="Helical" evidence="6">
    <location>
        <begin position="85"/>
        <end position="107"/>
    </location>
</feature>
<organism evidence="8 9">
    <name type="scientific">Rhodococcus daqingensis</name>
    <dbReference type="NCBI Taxonomy" id="2479363"/>
    <lineage>
        <taxon>Bacteria</taxon>
        <taxon>Bacillati</taxon>
        <taxon>Actinomycetota</taxon>
        <taxon>Actinomycetes</taxon>
        <taxon>Mycobacteriales</taxon>
        <taxon>Nocardiaceae</taxon>
        <taxon>Rhodococcus</taxon>
    </lineage>
</organism>